<comment type="caution">
    <text evidence="2">The sequence shown here is derived from an EMBL/GenBank/DDBJ whole genome shotgun (WGS) entry which is preliminary data.</text>
</comment>
<reference evidence="2" key="1">
    <citation type="submission" date="2022-03" db="EMBL/GenBank/DDBJ databases">
        <authorList>
            <person name="Sayadi A."/>
        </authorList>
    </citation>
    <scope>NUCLEOTIDE SEQUENCE</scope>
</reference>
<evidence type="ECO:0000313" key="3">
    <source>
        <dbReference type="Proteomes" id="UP001152888"/>
    </source>
</evidence>
<dbReference type="EMBL" id="CAKOFQ010007437">
    <property type="protein sequence ID" value="CAH2001135.1"/>
    <property type="molecule type" value="Genomic_DNA"/>
</dbReference>
<evidence type="ECO:0000313" key="2">
    <source>
        <dbReference type="EMBL" id="CAH2001135.1"/>
    </source>
</evidence>
<organism evidence="2 3">
    <name type="scientific">Acanthoscelides obtectus</name>
    <name type="common">Bean weevil</name>
    <name type="synonym">Bruchus obtectus</name>
    <dbReference type="NCBI Taxonomy" id="200917"/>
    <lineage>
        <taxon>Eukaryota</taxon>
        <taxon>Metazoa</taxon>
        <taxon>Ecdysozoa</taxon>
        <taxon>Arthropoda</taxon>
        <taxon>Hexapoda</taxon>
        <taxon>Insecta</taxon>
        <taxon>Pterygota</taxon>
        <taxon>Neoptera</taxon>
        <taxon>Endopterygota</taxon>
        <taxon>Coleoptera</taxon>
        <taxon>Polyphaga</taxon>
        <taxon>Cucujiformia</taxon>
        <taxon>Chrysomeloidea</taxon>
        <taxon>Chrysomelidae</taxon>
        <taxon>Bruchinae</taxon>
        <taxon>Bruchini</taxon>
        <taxon>Acanthoscelides</taxon>
    </lineage>
</organism>
<feature type="region of interest" description="Disordered" evidence="1">
    <location>
        <begin position="1"/>
        <end position="25"/>
    </location>
</feature>
<accession>A0A9P0LWZ0</accession>
<gene>
    <name evidence="2" type="ORF">ACAOBT_LOCUS26014</name>
</gene>
<dbReference type="Proteomes" id="UP001152888">
    <property type="component" value="Unassembled WGS sequence"/>
</dbReference>
<protein>
    <submittedName>
        <fullName evidence="2">Uncharacterized protein</fullName>
    </submittedName>
</protein>
<dbReference type="AlphaFoldDB" id="A0A9P0LWZ0"/>
<evidence type="ECO:0000256" key="1">
    <source>
        <dbReference type="SAM" id="MobiDB-lite"/>
    </source>
</evidence>
<feature type="compositionally biased region" description="Basic and acidic residues" evidence="1">
    <location>
        <begin position="1"/>
        <end position="18"/>
    </location>
</feature>
<sequence>MRSADGRLSEPSRQHDGQLHSWPLAGRGLSGVPSLGAVHHVRHPGARDPARGGRLRYLATKRVHQVARRRLPDTDGRWRADRRVVCGAVQRSLHVSRSEKFLDNALYSRHFPPHRISDSAARPFERRRPQRVLQTNRSFNTRHHRHGARSERL</sequence>
<proteinExistence type="predicted"/>
<name>A0A9P0LWZ0_ACAOB</name>
<keyword evidence="3" id="KW-1185">Reference proteome</keyword>
<feature type="region of interest" description="Disordered" evidence="1">
    <location>
        <begin position="126"/>
        <end position="153"/>
    </location>
</feature>